<dbReference type="EMBL" id="BMUT01000001">
    <property type="protein sequence ID" value="GGX63997.1"/>
    <property type="molecule type" value="Genomic_DNA"/>
</dbReference>
<proteinExistence type="predicted"/>
<comment type="caution">
    <text evidence="1">The sequence shown here is derived from an EMBL/GenBank/DDBJ whole genome shotgun (WGS) entry which is preliminary data.</text>
</comment>
<evidence type="ECO:0000313" key="1">
    <source>
        <dbReference type="EMBL" id="GGX63997.1"/>
    </source>
</evidence>
<dbReference type="Pfam" id="PF21813">
    <property type="entry name" value="DUF6882"/>
    <property type="match status" value="1"/>
</dbReference>
<sequence>MSEFSDAFLSEAERHAAWGAAQLQALTGFLPQGPWTADLPACLYRQGEVELRIAVLGTYDAEDHSWMWGWANAGLRGTPVVALTEEIEGFGRCHGIAEFTAGTLDLSGFADPRRAAETLAFAGMGVTGALGYIGMPAGPTTQVYFLPDDDPQVPRVGLDPVALPRTLMTGVSLLGHSARQVVTGYFEHHGVPWRGDDHQVRAQLPGGTTAEIDFDASGRIAAIRLPALR</sequence>
<protein>
    <submittedName>
        <fullName evidence="1">Uncharacterized protein</fullName>
    </submittedName>
</protein>
<organism evidence="1 2">
    <name type="scientific">Streptomyces hiroshimensis</name>
    <dbReference type="NCBI Taxonomy" id="66424"/>
    <lineage>
        <taxon>Bacteria</taxon>
        <taxon>Bacillati</taxon>
        <taxon>Actinomycetota</taxon>
        <taxon>Actinomycetes</taxon>
        <taxon>Kitasatosporales</taxon>
        <taxon>Streptomycetaceae</taxon>
        <taxon>Streptomyces</taxon>
    </lineage>
</organism>
<name>A0ABQ2Y4A8_9ACTN</name>
<keyword evidence="2" id="KW-1185">Reference proteome</keyword>
<dbReference type="RefSeq" id="WP_190019956.1">
    <property type="nucleotide sequence ID" value="NZ_BMUT01000001.1"/>
</dbReference>
<dbReference type="Proteomes" id="UP000659223">
    <property type="component" value="Unassembled WGS sequence"/>
</dbReference>
<gene>
    <name evidence="1" type="ORF">GCM10010324_06010</name>
</gene>
<evidence type="ECO:0000313" key="2">
    <source>
        <dbReference type="Proteomes" id="UP000659223"/>
    </source>
</evidence>
<dbReference type="InterPro" id="IPR049249">
    <property type="entry name" value="DUF6882"/>
</dbReference>
<reference evidence="2" key="1">
    <citation type="journal article" date="2019" name="Int. J. Syst. Evol. Microbiol.">
        <title>The Global Catalogue of Microorganisms (GCM) 10K type strain sequencing project: providing services to taxonomists for standard genome sequencing and annotation.</title>
        <authorList>
            <consortium name="The Broad Institute Genomics Platform"/>
            <consortium name="The Broad Institute Genome Sequencing Center for Infectious Disease"/>
            <person name="Wu L."/>
            <person name="Ma J."/>
        </authorList>
    </citation>
    <scope>NUCLEOTIDE SEQUENCE [LARGE SCALE GENOMIC DNA]</scope>
    <source>
        <strain evidence="2">JCM 4586</strain>
    </source>
</reference>
<accession>A0ABQ2Y4A8</accession>